<gene>
    <name evidence="2" type="ORF">KME15_16870</name>
</gene>
<dbReference type="Proteomes" id="UP000757435">
    <property type="component" value="Unassembled WGS sequence"/>
</dbReference>
<evidence type="ECO:0008006" key="4">
    <source>
        <dbReference type="Google" id="ProtNLM"/>
    </source>
</evidence>
<keyword evidence="1" id="KW-0812">Transmembrane</keyword>
<keyword evidence="1" id="KW-1133">Transmembrane helix</keyword>
<dbReference type="EMBL" id="JAHHHD010000020">
    <property type="protein sequence ID" value="MBW4660349.1"/>
    <property type="molecule type" value="Genomic_DNA"/>
</dbReference>
<reference evidence="2" key="1">
    <citation type="submission" date="2021-05" db="EMBL/GenBank/DDBJ databases">
        <authorList>
            <person name="Pietrasiak N."/>
            <person name="Ward R."/>
            <person name="Stajich J.E."/>
            <person name="Kurbessoian T."/>
        </authorList>
    </citation>
    <scope>NUCLEOTIDE SEQUENCE</scope>
    <source>
        <strain evidence="2">UHER 2000/2452</strain>
    </source>
</reference>
<protein>
    <recommendedName>
        <fullName evidence="4">DUF4175 domain-containing protein</fullName>
    </recommendedName>
</protein>
<accession>A0A951UP00</accession>
<evidence type="ECO:0000313" key="2">
    <source>
        <dbReference type="EMBL" id="MBW4660349.1"/>
    </source>
</evidence>
<feature type="transmembrane region" description="Helical" evidence="1">
    <location>
        <begin position="37"/>
        <end position="57"/>
    </location>
</feature>
<dbReference type="AlphaFoldDB" id="A0A951UP00"/>
<reference evidence="2" key="2">
    <citation type="journal article" date="2022" name="Microbiol. Resour. Announc.">
        <title>Metagenome Sequencing to Explore Phylogenomics of Terrestrial Cyanobacteria.</title>
        <authorList>
            <person name="Ward R.D."/>
            <person name="Stajich J.E."/>
            <person name="Johansen J.R."/>
            <person name="Huntemann M."/>
            <person name="Clum A."/>
            <person name="Foster B."/>
            <person name="Foster B."/>
            <person name="Roux S."/>
            <person name="Palaniappan K."/>
            <person name="Varghese N."/>
            <person name="Mukherjee S."/>
            <person name="Reddy T.B.K."/>
            <person name="Daum C."/>
            <person name="Copeland A."/>
            <person name="Chen I.A."/>
            <person name="Ivanova N.N."/>
            <person name="Kyrpides N.C."/>
            <person name="Shapiro N."/>
            <person name="Eloe-Fadrosh E.A."/>
            <person name="Pietrasiak N."/>
        </authorList>
    </citation>
    <scope>NUCLEOTIDE SEQUENCE</scope>
    <source>
        <strain evidence="2">UHER 2000/2452</strain>
    </source>
</reference>
<comment type="caution">
    <text evidence="2">The sequence shown here is derived from an EMBL/GenBank/DDBJ whole genome shotgun (WGS) entry which is preliminary data.</text>
</comment>
<name>A0A951UP00_9CYAN</name>
<feature type="transmembrane region" description="Helical" evidence="1">
    <location>
        <begin position="12"/>
        <end position="31"/>
    </location>
</feature>
<proteinExistence type="predicted"/>
<evidence type="ECO:0000313" key="3">
    <source>
        <dbReference type="Proteomes" id="UP000757435"/>
    </source>
</evidence>
<organism evidence="2 3">
    <name type="scientific">Drouetiella hepatica Uher 2000/2452</name>
    <dbReference type="NCBI Taxonomy" id="904376"/>
    <lineage>
        <taxon>Bacteria</taxon>
        <taxon>Bacillati</taxon>
        <taxon>Cyanobacteriota</taxon>
        <taxon>Cyanophyceae</taxon>
        <taxon>Oculatellales</taxon>
        <taxon>Oculatellaceae</taxon>
        <taxon>Drouetiella</taxon>
    </lineage>
</organism>
<sequence length="60" mass="6525">MTRILRPTTTVFLALLGVATALWILRGFGLLTFLPGGILWVLMLLTIGAGVVSGLQWTKR</sequence>
<keyword evidence="1" id="KW-0472">Membrane</keyword>
<evidence type="ECO:0000256" key="1">
    <source>
        <dbReference type="SAM" id="Phobius"/>
    </source>
</evidence>